<accession>A0ACB9LSV4</accession>
<evidence type="ECO:0000313" key="1">
    <source>
        <dbReference type="EMBL" id="KAI4314400.1"/>
    </source>
</evidence>
<reference evidence="1 2" key="1">
    <citation type="journal article" date="2022" name="DNA Res.">
        <title>Chromosomal-level genome assembly of the orchid tree Bauhinia variegata (Leguminosae; Cercidoideae) supports the allotetraploid origin hypothesis of Bauhinia.</title>
        <authorList>
            <person name="Zhong Y."/>
            <person name="Chen Y."/>
            <person name="Zheng D."/>
            <person name="Pang J."/>
            <person name="Liu Y."/>
            <person name="Luo S."/>
            <person name="Meng S."/>
            <person name="Qian L."/>
            <person name="Wei D."/>
            <person name="Dai S."/>
            <person name="Zhou R."/>
        </authorList>
    </citation>
    <scope>NUCLEOTIDE SEQUENCE [LARGE SCALE GENOMIC DNA]</scope>
    <source>
        <strain evidence="1">BV-YZ2020</strain>
    </source>
</reference>
<name>A0ACB9LSV4_BAUVA</name>
<evidence type="ECO:0000313" key="2">
    <source>
        <dbReference type="Proteomes" id="UP000828941"/>
    </source>
</evidence>
<comment type="caution">
    <text evidence="1">The sequence shown here is derived from an EMBL/GenBank/DDBJ whole genome shotgun (WGS) entry which is preliminary data.</text>
</comment>
<dbReference type="Proteomes" id="UP000828941">
    <property type="component" value="Chromosome 11"/>
</dbReference>
<proteinExistence type="predicted"/>
<sequence>MANPYRSSEGLSARPLGNSDEILLRIDPAHADLDEGISSLHSQVRRLKSVAQKIEEETKIQNDLIADLQTIMSEAVVGVRSGMRRLNKTITQQS</sequence>
<organism evidence="1 2">
    <name type="scientific">Bauhinia variegata</name>
    <name type="common">Purple orchid tree</name>
    <name type="synonym">Phanera variegata</name>
    <dbReference type="NCBI Taxonomy" id="167791"/>
    <lineage>
        <taxon>Eukaryota</taxon>
        <taxon>Viridiplantae</taxon>
        <taxon>Streptophyta</taxon>
        <taxon>Embryophyta</taxon>
        <taxon>Tracheophyta</taxon>
        <taxon>Spermatophyta</taxon>
        <taxon>Magnoliopsida</taxon>
        <taxon>eudicotyledons</taxon>
        <taxon>Gunneridae</taxon>
        <taxon>Pentapetalae</taxon>
        <taxon>rosids</taxon>
        <taxon>fabids</taxon>
        <taxon>Fabales</taxon>
        <taxon>Fabaceae</taxon>
        <taxon>Cercidoideae</taxon>
        <taxon>Cercideae</taxon>
        <taxon>Bauhiniinae</taxon>
        <taxon>Bauhinia</taxon>
    </lineage>
</organism>
<dbReference type="EMBL" id="CM039436">
    <property type="protein sequence ID" value="KAI4314400.1"/>
    <property type="molecule type" value="Genomic_DNA"/>
</dbReference>
<protein>
    <submittedName>
        <fullName evidence="1">Uncharacterized protein</fullName>
    </submittedName>
</protein>
<gene>
    <name evidence="1" type="ORF">L6164_027313</name>
</gene>
<keyword evidence="2" id="KW-1185">Reference proteome</keyword>